<organism evidence="1 2">
    <name type="scientific">Streptomyces pratisoli</name>
    <dbReference type="NCBI Taxonomy" id="3139917"/>
    <lineage>
        <taxon>Bacteria</taxon>
        <taxon>Bacillati</taxon>
        <taxon>Actinomycetota</taxon>
        <taxon>Actinomycetes</taxon>
        <taxon>Kitasatosporales</taxon>
        <taxon>Streptomycetaceae</taxon>
        <taxon>Streptomyces</taxon>
    </lineage>
</organism>
<protein>
    <submittedName>
        <fullName evidence="1">Uncharacterized protein</fullName>
    </submittedName>
</protein>
<evidence type="ECO:0000313" key="1">
    <source>
        <dbReference type="EMBL" id="MEJ8658845.1"/>
    </source>
</evidence>
<dbReference type="Proteomes" id="UP001375539">
    <property type="component" value="Unassembled WGS sequence"/>
</dbReference>
<accession>A0ACC6QKM4</accession>
<name>A0ACC6QKM4_9ACTN</name>
<gene>
    <name evidence="1" type="ORF">WKI58_20380</name>
</gene>
<keyword evidence="2" id="KW-1185">Reference proteome</keyword>
<reference evidence="1" key="1">
    <citation type="submission" date="2024-03" db="EMBL/GenBank/DDBJ databases">
        <title>Novel Streptomyces species of biotechnological and ecological value are a feature of Machair soil.</title>
        <authorList>
            <person name="Prole J.R."/>
            <person name="Goodfellow M."/>
            <person name="Allenby N."/>
            <person name="Ward A.C."/>
        </authorList>
    </citation>
    <scope>NUCLEOTIDE SEQUENCE</scope>
    <source>
        <strain evidence="1">MS1.AVA.4</strain>
    </source>
</reference>
<evidence type="ECO:0000313" key="2">
    <source>
        <dbReference type="Proteomes" id="UP001375539"/>
    </source>
</evidence>
<proteinExistence type="predicted"/>
<dbReference type="EMBL" id="JBBKAI010000002">
    <property type="protein sequence ID" value="MEJ8658845.1"/>
    <property type="molecule type" value="Genomic_DNA"/>
</dbReference>
<comment type="caution">
    <text evidence="1">The sequence shown here is derived from an EMBL/GenBank/DDBJ whole genome shotgun (WGS) entry which is preliminary data.</text>
</comment>
<sequence>MWMTYSMLRPPGKSKNITVGSWRTALMVVALILAIVPGSVIAPVLVVEVAGAVAGKPVTWISIRNWLAMLASCTLALSLTRAIGKHVHSAIISLYGNDEELRAREYVLYLRSFDVDKGLFWSESSDVWTSLSSLWKFAIGFNNHINNEATSEERILRRFLQFGRVVGVGRPGEEHPLPGAERFYLPLDDWQSDVSDAIKSARLVLMVAAAEGRSIPEGTLWEFTEALRLIPPSQFLLLVQGNEGEYRRFKELAAGFLTDRAAAQLGEHSFPSPTLPDISMSIRSGRIHKKSPLRGVVRFNDNWTGEFVEFDPNLERGTPRVQQQAMDSNQVLPLMELVERALPGRAVPAPRGSRWEVIGNRVPLLLILGVAVLPNIMSDERLLAAQKVTSVILLLLFAVITVINGFRIQELRRLHSTKVSFSTEETELDSQSAQT</sequence>